<accession>A0A0F3NDJ7</accession>
<dbReference type="Proteomes" id="UP000033754">
    <property type="component" value="Unassembled WGS sequence"/>
</dbReference>
<proteinExistence type="predicted"/>
<evidence type="ECO:0000313" key="1">
    <source>
        <dbReference type="EMBL" id="KJV65787.1"/>
    </source>
</evidence>
<organism evidence="1 2">
    <name type="scientific">Anaplasma phagocytophilum str. NCH-1</name>
    <dbReference type="NCBI Taxonomy" id="1359161"/>
    <lineage>
        <taxon>Bacteria</taxon>
        <taxon>Pseudomonadati</taxon>
        <taxon>Pseudomonadota</taxon>
        <taxon>Alphaproteobacteria</taxon>
        <taxon>Rickettsiales</taxon>
        <taxon>Anaplasmataceae</taxon>
        <taxon>Anaplasma</taxon>
        <taxon>phagocytophilum group</taxon>
    </lineage>
</organism>
<dbReference type="AlphaFoldDB" id="A0A0F3NDJ7"/>
<protein>
    <submittedName>
        <fullName evidence="1">Uncharacterized protein</fullName>
    </submittedName>
</protein>
<dbReference type="PATRIC" id="fig|1359161.3.peg.905"/>
<gene>
    <name evidence="1" type="ORF">EPHNCH_0808</name>
</gene>
<evidence type="ECO:0000313" key="2">
    <source>
        <dbReference type="Proteomes" id="UP000033754"/>
    </source>
</evidence>
<name>A0A0F3NDJ7_ANAPH</name>
<comment type="caution">
    <text evidence="1">The sequence shown here is derived from an EMBL/GenBank/DDBJ whole genome shotgun (WGS) entry which is preliminary data.</text>
</comment>
<reference evidence="1 2" key="1">
    <citation type="submission" date="2015-01" db="EMBL/GenBank/DDBJ databases">
        <title>Genome Sequencing of Rickettsiales.</title>
        <authorList>
            <person name="Daugherty S.C."/>
            <person name="Su Q."/>
            <person name="Abolude K."/>
            <person name="Beier-Sexton M."/>
            <person name="Carlyon J.A."/>
            <person name="Carter R."/>
            <person name="Day N.P."/>
            <person name="Dumler S.J."/>
            <person name="Dyachenko V."/>
            <person name="Godinez A."/>
            <person name="Kurtti T.J."/>
            <person name="Lichay M."/>
            <person name="Mullins K.E."/>
            <person name="Ott S."/>
            <person name="Pappas-Brown V."/>
            <person name="Paris D.H."/>
            <person name="Patel P."/>
            <person name="Richards A.L."/>
            <person name="Sadzewicz L."/>
            <person name="Sears K."/>
            <person name="Seidman D."/>
            <person name="Sengamalay N."/>
            <person name="Stenos J."/>
            <person name="Tallon L.J."/>
            <person name="Vincent G."/>
            <person name="Fraser C.M."/>
            <person name="Munderloh U."/>
            <person name="Dunning-Hotopp J.C."/>
        </authorList>
    </citation>
    <scope>NUCLEOTIDE SEQUENCE [LARGE SCALE GENOMIC DNA]</scope>
    <source>
        <strain evidence="1 2">NCH-1</strain>
    </source>
</reference>
<sequence length="44" mass="5249">MQCDDEKVKTAAVELAQRRIKERLVKNMCLERWIIILSQQSRSM</sequence>
<dbReference type="EMBL" id="LANT01000004">
    <property type="protein sequence ID" value="KJV65787.1"/>
    <property type="molecule type" value="Genomic_DNA"/>
</dbReference>